<accession>A0A367YYN8</accession>
<organism evidence="2 3">
    <name type="scientific">Desertihabitans brevis</name>
    <dbReference type="NCBI Taxonomy" id="2268447"/>
    <lineage>
        <taxon>Bacteria</taxon>
        <taxon>Bacillati</taxon>
        <taxon>Actinomycetota</taxon>
        <taxon>Actinomycetes</taxon>
        <taxon>Propionibacteriales</taxon>
        <taxon>Propionibacteriaceae</taxon>
        <taxon>Desertihabitans</taxon>
    </lineage>
</organism>
<keyword evidence="2" id="KW-0378">Hydrolase</keyword>
<comment type="caution">
    <text evidence="2">The sequence shown here is derived from an EMBL/GenBank/DDBJ whole genome shotgun (WGS) entry which is preliminary data.</text>
</comment>
<dbReference type="AlphaFoldDB" id="A0A367YYN8"/>
<sequence>MADDRSPGDPDEPRDRDEQGDEGGREQGGTPQNPFEALFGSFGAGGQDMQQMMGQLQQMIAQLGMGPGAAADSGVDWEQAKDVARKVAAGLGPDRTPDPTDRRRVTDAASLAQTWLDPATAFSAEQTVLPAVWSRAEWIEHTMPVWRRLVEPVADSMAEASAQALMGTGGEDPAVNPLAGMAEMLRPMLRRSGNAMFAVQLGQALGQLAGEVVGVTDIGVPLTSSSQVVLLPTNVAAFGEGLQERPDDVLLYLTIREAARQRLFAECVWLRPQLLALVEEYARHIRIDMSAIERAVGEIDLQGLDPQSLQRIGEEVREGLFEPQHTPEQQAVLGRMETLLALVEGWVDEVVGQACAPWMPAAQALGETVRRNRAAGGPAEQTFANLVGLELRPRRLRDAANLWAALREARGVEGRDAVWKHPDLVPDAAALDDPIGFVRGDRSAEDSAAGDDLDAELAALLDRADETGEDGPEEGPRER</sequence>
<dbReference type="GO" id="GO:0016787">
    <property type="term" value="F:hydrolase activity"/>
    <property type="evidence" value="ECO:0007669"/>
    <property type="project" value="UniProtKB-KW"/>
</dbReference>
<dbReference type="EMBL" id="QOUI01000001">
    <property type="protein sequence ID" value="RCK70960.1"/>
    <property type="molecule type" value="Genomic_DNA"/>
</dbReference>
<name>A0A367YYN8_9ACTN</name>
<feature type="compositionally biased region" description="Basic and acidic residues" evidence="1">
    <location>
        <begin position="1"/>
        <end position="25"/>
    </location>
</feature>
<dbReference type="RefSeq" id="WP_114124663.1">
    <property type="nucleotide sequence ID" value="NZ_QOUI01000001.1"/>
</dbReference>
<evidence type="ECO:0000256" key="1">
    <source>
        <dbReference type="SAM" id="MobiDB-lite"/>
    </source>
</evidence>
<dbReference type="InterPro" id="IPR042271">
    <property type="entry name" value="Zinicin_2_N"/>
</dbReference>
<proteinExistence type="predicted"/>
<dbReference type="NCBIfam" id="TIGR03624">
    <property type="entry name" value="putative hydrolase"/>
    <property type="match status" value="1"/>
</dbReference>
<gene>
    <name evidence="2" type="ORF">DT076_00250</name>
</gene>
<dbReference type="InterPro" id="IPR018766">
    <property type="entry name" value="Zinicin_2"/>
</dbReference>
<keyword evidence="3" id="KW-1185">Reference proteome</keyword>
<dbReference type="SUPFAM" id="SSF55486">
    <property type="entry name" value="Metalloproteases ('zincins'), catalytic domain"/>
    <property type="match status" value="1"/>
</dbReference>
<feature type="region of interest" description="Disordered" evidence="1">
    <location>
        <begin position="1"/>
        <end position="46"/>
    </location>
</feature>
<dbReference type="Gene3D" id="1.20.150.30">
    <property type="entry name" value="Zincin-like metallopeptidase, N-terminal domain"/>
    <property type="match status" value="1"/>
</dbReference>
<protein>
    <submittedName>
        <fullName evidence="2">Hydrolase</fullName>
    </submittedName>
</protein>
<evidence type="ECO:0000313" key="2">
    <source>
        <dbReference type="EMBL" id="RCK70960.1"/>
    </source>
</evidence>
<dbReference type="Pfam" id="PF10103">
    <property type="entry name" value="Zincin_2"/>
    <property type="match status" value="1"/>
</dbReference>
<reference evidence="2 3" key="1">
    <citation type="submission" date="2018-07" db="EMBL/GenBank/DDBJ databases">
        <title>Desertimonas flava gen. nov. sp. nov.</title>
        <authorList>
            <person name="Liu S."/>
        </authorList>
    </citation>
    <scope>NUCLEOTIDE SEQUENCE [LARGE SCALE GENOMIC DNA]</scope>
    <source>
        <strain evidence="2 3">16Sb5-5</strain>
    </source>
</reference>
<dbReference type="PANTHER" id="PTHR39420:SF2">
    <property type="entry name" value="HYDROLASE"/>
    <property type="match status" value="1"/>
</dbReference>
<evidence type="ECO:0000313" key="3">
    <source>
        <dbReference type="Proteomes" id="UP000252770"/>
    </source>
</evidence>
<dbReference type="Proteomes" id="UP000252770">
    <property type="component" value="Unassembled WGS sequence"/>
</dbReference>
<dbReference type="PANTHER" id="PTHR39420">
    <property type="match status" value="1"/>
</dbReference>